<dbReference type="InterPro" id="IPR000010">
    <property type="entry name" value="Cystatin_dom"/>
</dbReference>
<dbReference type="Proteomes" id="UP000283530">
    <property type="component" value="Unassembled WGS sequence"/>
</dbReference>
<gene>
    <name evidence="5" type="ORF">CKAN_00852000</name>
</gene>
<dbReference type="InterPro" id="IPR018073">
    <property type="entry name" value="Prot_inh_cystat_CS"/>
</dbReference>
<dbReference type="AlphaFoldDB" id="A0A443NN27"/>
<evidence type="ECO:0000256" key="1">
    <source>
        <dbReference type="ARBA" id="ARBA00022690"/>
    </source>
</evidence>
<accession>A0A443NN27</accession>
<dbReference type="PANTHER" id="PTHR47373:SF1">
    <property type="entry name" value="CYSTEINE PROTEINASE INHIBITOR 2"/>
    <property type="match status" value="1"/>
</dbReference>
<dbReference type="OrthoDB" id="1908104at2759"/>
<evidence type="ECO:0000313" key="6">
    <source>
        <dbReference type="Proteomes" id="UP000283530"/>
    </source>
</evidence>
<dbReference type="Pfam" id="PF16845">
    <property type="entry name" value="SQAPI"/>
    <property type="match status" value="1"/>
</dbReference>
<dbReference type="PROSITE" id="PS00287">
    <property type="entry name" value="CYSTATIN"/>
    <property type="match status" value="1"/>
</dbReference>
<keyword evidence="6" id="KW-1185">Reference proteome</keyword>
<evidence type="ECO:0000313" key="5">
    <source>
        <dbReference type="EMBL" id="RWR79917.1"/>
    </source>
</evidence>
<keyword evidence="2" id="KW-0789">Thiol protease inhibitor</keyword>
<feature type="signal peptide" evidence="3">
    <location>
        <begin position="1"/>
        <end position="25"/>
    </location>
</feature>
<sequence length="171" mass="18526">MASTSPSSLLLGLSLLLLLITFSNAVPSISSSPESNPKQLTAPDTKVRGRKEINYVKSNIGVQKLGTIDLDQEKLGGGGAKVGGRKEIRDVKSNKEVQDLGKFSVDEFNKNHQTHIAFSEVVKAESQVVAGIKYYLKIEAVEDGVKKAYDAEVVVKAWLNSKELLSFAPSH</sequence>
<evidence type="ECO:0000256" key="2">
    <source>
        <dbReference type="ARBA" id="ARBA00022704"/>
    </source>
</evidence>
<evidence type="ECO:0000259" key="4">
    <source>
        <dbReference type="SMART" id="SM00043"/>
    </source>
</evidence>
<keyword evidence="3" id="KW-0732">Signal</keyword>
<dbReference type="Gene3D" id="3.10.450.10">
    <property type="match status" value="1"/>
</dbReference>
<evidence type="ECO:0000256" key="3">
    <source>
        <dbReference type="SAM" id="SignalP"/>
    </source>
</evidence>
<protein>
    <submittedName>
        <fullName evidence="5">Cysteine proteinase inhibitor B</fullName>
    </submittedName>
</protein>
<dbReference type="SMART" id="SM00043">
    <property type="entry name" value="CY"/>
    <property type="match status" value="1"/>
</dbReference>
<dbReference type="PANTHER" id="PTHR47373">
    <property type="entry name" value="CYSTEINE PROTEINASE INHIBITOR 2"/>
    <property type="match status" value="1"/>
</dbReference>
<reference evidence="5 6" key="1">
    <citation type="journal article" date="2019" name="Nat. Plants">
        <title>Stout camphor tree genome fills gaps in understanding of flowering plant genome evolution.</title>
        <authorList>
            <person name="Chaw S.M."/>
            <person name="Liu Y.C."/>
            <person name="Wu Y.W."/>
            <person name="Wang H.Y."/>
            <person name="Lin C.I."/>
            <person name="Wu C.S."/>
            <person name="Ke H.M."/>
            <person name="Chang L.Y."/>
            <person name="Hsu C.Y."/>
            <person name="Yang H.T."/>
            <person name="Sudianto E."/>
            <person name="Hsu M.H."/>
            <person name="Wu K.P."/>
            <person name="Wang L.N."/>
            <person name="Leebens-Mack J.H."/>
            <person name="Tsai I.J."/>
        </authorList>
    </citation>
    <scope>NUCLEOTIDE SEQUENCE [LARGE SCALE GENOMIC DNA]</scope>
    <source>
        <strain evidence="6">cv. Chaw 1501</strain>
        <tissue evidence="5">Young leaves</tissue>
    </source>
</reference>
<proteinExistence type="predicted"/>
<keyword evidence="1" id="KW-0646">Protease inhibitor</keyword>
<dbReference type="CDD" id="cd00042">
    <property type="entry name" value="CY"/>
    <property type="match status" value="1"/>
</dbReference>
<dbReference type="GO" id="GO:0004869">
    <property type="term" value="F:cysteine-type endopeptidase inhibitor activity"/>
    <property type="evidence" value="ECO:0007669"/>
    <property type="project" value="UniProtKB-KW"/>
</dbReference>
<dbReference type="InterPro" id="IPR046350">
    <property type="entry name" value="Cystatin_sf"/>
</dbReference>
<organism evidence="5 6">
    <name type="scientific">Cinnamomum micranthum f. kanehirae</name>
    <dbReference type="NCBI Taxonomy" id="337451"/>
    <lineage>
        <taxon>Eukaryota</taxon>
        <taxon>Viridiplantae</taxon>
        <taxon>Streptophyta</taxon>
        <taxon>Embryophyta</taxon>
        <taxon>Tracheophyta</taxon>
        <taxon>Spermatophyta</taxon>
        <taxon>Magnoliopsida</taxon>
        <taxon>Magnoliidae</taxon>
        <taxon>Laurales</taxon>
        <taxon>Lauraceae</taxon>
        <taxon>Cinnamomum</taxon>
    </lineage>
</organism>
<comment type="caution">
    <text evidence="5">The sequence shown here is derived from an EMBL/GenBank/DDBJ whole genome shotgun (WGS) entry which is preliminary data.</text>
</comment>
<name>A0A443NN27_9MAGN</name>
<feature type="domain" description="Cystatin" evidence="4">
    <location>
        <begin position="80"/>
        <end position="170"/>
    </location>
</feature>
<dbReference type="SUPFAM" id="SSF54403">
    <property type="entry name" value="Cystatin/monellin"/>
    <property type="match status" value="1"/>
</dbReference>
<feature type="chain" id="PRO_5019333890" evidence="3">
    <location>
        <begin position="26"/>
        <end position="171"/>
    </location>
</feature>
<dbReference type="EMBL" id="QPKB01000003">
    <property type="protein sequence ID" value="RWR79917.1"/>
    <property type="molecule type" value="Genomic_DNA"/>
</dbReference>